<dbReference type="Pfam" id="PF17762">
    <property type="entry name" value="HTH_ParB"/>
    <property type="match status" value="1"/>
</dbReference>
<dbReference type="PANTHER" id="PTHR33375:SF1">
    <property type="entry name" value="CHROMOSOME-PARTITIONING PROTEIN PARB-RELATED"/>
    <property type="match status" value="1"/>
</dbReference>
<evidence type="ECO:0000313" key="3">
    <source>
        <dbReference type="EMBL" id="KKM21101.1"/>
    </source>
</evidence>
<dbReference type="GO" id="GO:0003677">
    <property type="term" value="F:DNA binding"/>
    <property type="evidence" value="ECO:0007669"/>
    <property type="project" value="InterPro"/>
</dbReference>
<dbReference type="PANTHER" id="PTHR33375">
    <property type="entry name" value="CHROMOSOME-PARTITIONING PROTEIN PARB-RELATED"/>
    <property type="match status" value="1"/>
</dbReference>
<dbReference type="InterPro" id="IPR004437">
    <property type="entry name" value="ParB/RepB/Spo0J"/>
</dbReference>
<dbReference type="Gene3D" id="1.10.10.2830">
    <property type="match status" value="1"/>
</dbReference>
<feature type="domain" description="ParB-like N-terminal" evidence="2">
    <location>
        <begin position="10"/>
        <end position="99"/>
    </location>
</feature>
<evidence type="ECO:0000256" key="1">
    <source>
        <dbReference type="ARBA" id="ARBA00022829"/>
    </source>
</evidence>
<sequence length="259" mass="28990">MKNTSVGKQSNVLISLIDDPSVVARMEITDAGIEELAQSISEVGLIQSVLLRPVGDRFEMIAGHRRLLAHKLLSVDKIRSVVKVMTDQEAAIARAAENLAREDLTPLEEAITYKELLDNQGMSFEEIARKFGYSPGTVKRRMDLLKMPDPLQILVHQKRISISVAEELWPISDPVELDYYLTFAVENGVTKEVARAWCKEWRDAKRREGKTSEGGGQVLSPQEPRPVYVACDLCNGSMLMGDETVYRCCHTCVDLIKKS</sequence>
<gene>
    <name evidence="3" type="ORF">LCGC14_1638780</name>
</gene>
<dbReference type="SMART" id="SM00470">
    <property type="entry name" value="ParB"/>
    <property type="match status" value="1"/>
</dbReference>
<evidence type="ECO:0000259" key="2">
    <source>
        <dbReference type="SMART" id="SM00470"/>
    </source>
</evidence>
<dbReference type="InterPro" id="IPR041468">
    <property type="entry name" value="HTH_ParB/Spo0J"/>
</dbReference>
<dbReference type="SUPFAM" id="SSF109709">
    <property type="entry name" value="KorB DNA-binding domain-like"/>
    <property type="match status" value="1"/>
</dbReference>
<dbReference type="InterPro" id="IPR036086">
    <property type="entry name" value="ParB/Sulfiredoxin_sf"/>
</dbReference>
<keyword evidence="1" id="KW-0159">Chromosome partition</keyword>
<dbReference type="InterPro" id="IPR050336">
    <property type="entry name" value="Chromosome_partition/occlusion"/>
</dbReference>
<dbReference type="Gene3D" id="3.90.1530.30">
    <property type="match status" value="1"/>
</dbReference>
<protein>
    <recommendedName>
        <fullName evidence="2">ParB-like N-terminal domain-containing protein</fullName>
    </recommendedName>
</protein>
<organism evidence="3">
    <name type="scientific">marine sediment metagenome</name>
    <dbReference type="NCBI Taxonomy" id="412755"/>
    <lineage>
        <taxon>unclassified sequences</taxon>
        <taxon>metagenomes</taxon>
        <taxon>ecological metagenomes</taxon>
    </lineage>
</organism>
<dbReference type="NCBIfam" id="TIGR00180">
    <property type="entry name" value="parB_part"/>
    <property type="match status" value="1"/>
</dbReference>
<accession>A0A0F9I055</accession>
<comment type="caution">
    <text evidence="3">The sequence shown here is derived from an EMBL/GenBank/DDBJ whole genome shotgun (WGS) entry which is preliminary data.</text>
</comment>
<dbReference type="Pfam" id="PF02195">
    <property type="entry name" value="ParB_N"/>
    <property type="match status" value="1"/>
</dbReference>
<dbReference type="InterPro" id="IPR003115">
    <property type="entry name" value="ParB_N"/>
</dbReference>
<dbReference type="GO" id="GO:0005694">
    <property type="term" value="C:chromosome"/>
    <property type="evidence" value="ECO:0007669"/>
    <property type="project" value="TreeGrafter"/>
</dbReference>
<dbReference type="EMBL" id="LAZR01013626">
    <property type="protein sequence ID" value="KKM21101.1"/>
    <property type="molecule type" value="Genomic_DNA"/>
</dbReference>
<dbReference type="AlphaFoldDB" id="A0A0F9I055"/>
<dbReference type="SUPFAM" id="SSF110849">
    <property type="entry name" value="ParB/Sulfiredoxin"/>
    <property type="match status" value="1"/>
</dbReference>
<proteinExistence type="predicted"/>
<reference evidence="3" key="1">
    <citation type="journal article" date="2015" name="Nature">
        <title>Complex archaea that bridge the gap between prokaryotes and eukaryotes.</title>
        <authorList>
            <person name="Spang A."/>
            <person name="Saw J.H."/>
            <person name="Jorgensen S.L."/>
            <person name="Zaremba-Niedzwiedzka K."/>
            <person name="Martijn J."/>
            <person name="Lind A.E."/>
            <person name="van Eijk R."/>
            <person name="Schleper C."/>
            <person name="Guy L."/>
            <person name="Ettema T.J."/>
        </authorList>
    </citation>
    <scope>NUCLEOTIDE SEQUENCE</scope>
</reference>
<name>A0A0F9I055_9ZZZZ</name>
<dbReference type="GO" id="GO:0007059">
    <property type="term" value="P:chromosome segregation"/>
    <property type="evidence" value="ECO:0007669"/>
    <property type="project" value="UniProtKB-KW"/>
</dbReference>